<evidence type="ECO:0000313" key="3">
    <source>
        <dbReference type="Proteomes" id="UP000472971"/>
    </source>
</evidence>
<comment type="caution">
    <text evidence="2">The sequence shown here is derived from an EMBL/GenBank/DDBJ whole genome shotgun (WGS) entry which is preliminary data.</text>
</comment>
<gene>
    <name evidence="2" type="ORF">G4D64_05300</name>
</gene>
<dbReference type="AlphaFoldDB" id="A0A6B3VXF6"/>
<dbReference type="RefSeq" id="WP_163240870.1">
    <property type="nucleotide sequence ID" value="NZ_CP082780.1"/>
</dbReference>
<feature type="domain" description="LysR substrate-binding" evidence="1">
    <location>
        <begin position="3"/>
        <end position="50"/>
    </location>
</feature>
<proteinExistence type="predicted"/>
<evidence type="ECO:0000313" key="2">
    <source>
        <dbReference type="EMBL" id="NEY80955.1"/>
    </source>
</evidence>
<keyword evidence="3" id="KW-1185">Reference proteome</keyword>
<protein>
    <recommendedName>
        <fullName evidence="1">LysR substrate-binding domain-containing protein</fullName>
    </recommendedName>
</protein>
<name>A0A6B3VXF6_9BACI</name>
<dbReference type="Gene3D" id="3.40.190.290">
    <property type="match status" value="1"/>
</dbReference>
<organism evidence="2 3">
    <name type="scientific">Bacillus aquiflavi</name>
    <dbReference type="NCBI Taxonomy" id="2672567"/>
    <lineage>
        <taxon>Bacteria</taxon>
        <taxon>Bacillati</taxon>
        <taxon>Bacillota</taxon>
        <taxon>Bacilli</taxon>
        <taxon>Bacillales</taxon>
        <taxon>Bacillaceae</taxon>
        <taxon>Bacillus</taxon>
    </lineage>
</organism>
<sequence>MYRAPESQHSFIFEPLFDEEVVLYMSEHHPLSQKEHLSLKDLQSNRLLITSPIVQLDNI</sequence>
<dbReference type="Pfam" id="PF03466">
    <property type="entry name" value="LysR_substrate"/>
    <property type="match status" value="1"/>
</dbReference>
<accession>A0A6B3VXF6</accession>
<dbReference type="InterPro" id="IPR005119">
    <property type="entry name" value="LysR_subst-bd"/>
</dbReference>
<dbReference type="EMBL" id="JAAIWN010000008">
    <property type="protein sequence ID" value="NEY80955.1"/>
    <property type="molecule type" value="Genomic_DNA"/>
</dbReference>
<dbReference type="Proteomes" id="UP000472971">
    <property type="component" value="Unassembled WGS sequence"/>
</dbReference>
<reference evidence="2 3" key="1">
    <citation type="submission" date="2020-02" db="EMBL/GenBank/DDBJ databases">
        <title>Bacillus aquiflavi sp. nov., isolated from yellow water of strong flavor Chinese baijiu in Yibin region of China.</title>
        <authorList>
            <person name="Xie J."/>
        </authorList>
    </citation>
    <scope>NUCLEOTIDE SEQUENCE [LARGE SCALE GENOMIC DNA]</scope>
    <source>
        <strain evidence="2 3">3H-10</strain>
    </source>
</reference>
<evidence type="ECO:0000259" key="1">
    <source>
        <dbReference type="Pfam" id="PF03466"/>
    </source>
</evidence>
<dbReference type="SUPFAM" id="SSF53850">
    <property type="entry name" value="Periplasmic binding protein-like II"/>
    <property type="match status" value="1"/>
</dbReference>